<dbReference type="EMBL" id="FPHJ01000069">
    <property type="protein sequence ID" value="SFV69978.1"/>
    <property type="molecule type" value="Genomic_DNA"/>
</dbReference>
<organism evidence="1">
    <name type="scientific">hydrothermal vent metagenome</name>
    <dbReference type="NCBI Taxonomy" id="652676"/>
    <lineage>
        <taxon>unclassified sequences</taxon>
        <taxon>metagenomes</taxon>
        <taxon>ecological metagenomes</taxon>
    </lineage>
</organism>
<reference evidence="1" key="1">
    <citation type="submission" date="2016-10" db="EMBL/GenBank/DDBJ databases">
        <authorList>
            <person name="de Groot N.N."/>
        </authorList>
    </citation>
    <scope>NUCLEOTIDE SEQUENCE</scope>
</reference>
<dbReference type="InterPro" id="IPR005583">
    <property type="entry name" value="YaaA"/>
</dbReference>
<sequence>MITIISPSKTQDFNKSTFNKWTIPRQFNESLKLINELKKLTKDEIAKLMKLSAKLAELNYERFQNFQKECTINNAKQAILAFKGDVYQGFEINDYDDQDFEFAQNNLCILSGLYGVLKPLDLIQPYRLEMGTNLKNSLGKNLYQFWGTSISEVINKIETKVIINLASNEYFKAIDKKALLANIITVDFKENKNGSFKTIGIYAKKARGLMANYMIKNRINNPEKLKKFTLNNYQFNLHLSTENNWVFTR</sequence>
<accession>A0A1W1CVS4</accession>
<dbReference type="HAMAP" id="MF_00652">
    <property type="entry name" value="UPF0246"/>
    <property type="match status" value="1"/>
</dbReference>
<proteinExistence type="inferred from homology"/>
<dbReference type="AlphaFoldDB" id="A0A1W1CVS4"/>
<gene>
    <name evidence="1" type="ORF">MNB_SUP05-5-1161</name>
</gene>
<dbReference type="PANTHER" id="PTHR30283:SF4">
    <property type="entry name" value="PEROXIDE STRESS RESISTANCE PROTEIN YAAA"/>
    <property type="match status" value="1"/>
</dbReference>
<name>A0A1W1CVS4_9ZZZZ</name>
<protein>
    <submittedName>
        <fullName evidence="1">UPF0246 protein YaaA</fullName>
    </submittedName>
</protein>
<dbReference type="Pfam" id="PF03883">
    <property type="entry name" value="H2O2_YaaD"/>
    <property type="match status" value="1"/>
</dbReference>
<dbReference type="NCBIfam" id="NF002542">
    <property type="entry name" value="PRK02101.1-3"/>
    <property type="match status" value="1"/>
</dbReference>
<dbReference type="GO" id="GO:0005829">
    <property type="term" value="C:cytosol"/>
    <property type="evidence" value="ECO:0007669"/>
    <property type="project" value="TreeGrafter"/>
</dbReference>
<dbReference type="PANTHER" id="PTHR30283">
    <property type="entry name" value="PEROXIDE STRESS RESPONSE PROTEIN YAAA"/>
    <property type="match status" value="1"/>
</dbReference>
<dbReference type="GO" id="GO:0033194">
    <property type="term" value="P:response to hydroperoxide"/>
    <property type="evidence" value="ECO:0007669"/>
    <property type="project" value="TreeGrafter"/>
</dbReference>
<evidence type="ECO:0000313" key="1">
    <source>
        <dbReference type="EMBL" id="SFV69978.1"/>
    </source>
</evidence>